<feature type="region of interest" description="Disordered" evidence="1">
    <location>
        <begin position="129"/>
        <end position="171"/>
    </location>
</feature>
<evidence type="ECO:0000313" key="2">
    <source>
        <dbReference type="EMBL" id="MEQ2186590.1"/>
    </source>
</evidence>
<reference evidence="2 3" key="1">
    <citation type="submission" date="2021-06" db="EMBL/GenBank/DDBJ databases">
        <authorList>
            <person name="Palmer J.M."/>
        </authorList>
    </citation>
    <scope>NUCLEOTIDE SEQUENCE [LARGE SCALE GENOMIC DNA]</scope>
    <source>
        <strain evidence="2 3">GA_2019</strain>
        <tissue evidence="2">Muscle</tissue>
    </source>
</reference>
<evidence type="ECO:0000313" key="3">
    <source>
        <dbReference type="Proteomes" id="UP001476798"/>
    </source>
</evidence>
<protein>
    <submittedName>
        <fullName evidence="2">Uncharacterized protein</fullName>
    </submittedName>
</protein>
<name>A0ABV0PSU8_9TELE</name>
<feature type="compositionally biased region" description="Low complexity" evidence="1">
    <location>
        <begin position="147"/>
        <end position="159"/>
    </location>
</feature>
<evidence type="ECO:0000256" key="1">
    <source>
        <dbReference type="SAM" id="MobiDB-lite"/>
    </source>
</evidence>
<comment type="caution">
    <text evidence="2">The sequence shown here is derived from an EMBL/GenBank/DDBJ whole genome shotgun (WGS) entry which is preliminary data.</text>
</comment>
<feature type="compositionally biased region" description="Pro residues" evidence="1">
    <location>
        <begin position="134"/>
        <end position="144"/>
    </location>
</feature>
<feature type="region of interest" description="Disordered" evidence="1">
    <location>
        <begin position="1"/>
        <end position="91"/>
    </location>
</feature>
<accession>A0ABV0PSU8</accession>
<dbReference type="EMBL" id="JAHRIO010084655">
    <property type="protein sequence ID" value="MEQ2186590.1"/>
    <property type="molecule type" value="Genomic_DNA"/>
</dbReference>
<dbReference type="Proteomes" id="UP001476798">
    <property type="component" value="Unassembled WGS sequence"/>
</dbReference>
<organism evidence="2 3">
    <name type="scientific">Goodea atripinnis</name>
    <dbReference type="NCBI Taxonomy" id="208336"/>
    <lineage>
        <taxon>Eukaryota</taxon>
        <taxon>Metazoa</taxon>
        <taxon>Chordata</taxon>
        <taxon>Craniata</taxon>
        <taxon>Vertebrata</taxon>
        <taxon>Euteleostomi</taxon>
        <taxon>Actinopterygii</taxon>
        <taxon>Neopterygii</taxon>
        <taxon>Teleostei</taxon>
        <taxon>Neoteleostei</taxon>
        <taxon>Acanthomorphata</taxon>
        <taxon>Ovalentaria</taxon>
        <taxon>Atherinomorphae</taxon>
        <taxon>Cyprinodontiformes</taxon>
        <taxon>Goodeidae</taxon>
        <taxon>Goodea</taxon>
    </lineage>
</organism>
<feature type="non-terminal residue" evidence="2">
    <location>
        <position position="1"/>
    </location>
</feature>
<proteinExistence type="predicted"/>
<sequence>APSQQQMRMWPGSDGGSGGQDPAYTQLLLHKPAATQQHQRHFLDPPHHPHPTYSHHGNGGRGLRPGGQTGMGGGGGQQGSSPQMSDSMDVGVSLGLHHLGAVSSMEASQFGSASLPLALPIGLSAFRTRTAPTAPGPQAPPPEDYYPASNNNNPAAGARGRPDSDEGPANS</sequence>
<keyword evidence="3" id="KW-1185">Reference proteome</keyword>
<feature type="compositionally biased region" description="Gly residues" evidence="1">
    <location>
        <begin position="57"/>
        <end position="78"/>
    </location>
</feature>
<gene>
    <name evidence="2" type="ORF">GOODEAATRI_030187</name>
</gene>